<keyword evidence="2 4" id="KW-0863">Zinc-finger</keyword>
<dbReference type="OMA" id="CKETSFA"/>
<accession>A0A0J8B7X3</accession>
<dbReference type="Gene3D" id="3.30.40.10">
    <property type="entry name" value="Zinc/RING finger domain, C3HC4 (zinc finger)"/>
    <property type="match status" value="1"/>
</dbReference>
<dbReference type="EMBL" id="KQ090414">
    <property type="protein sequence ID" value="KMS96043.1"/>
    <property type="molecule type" value="Genomic_DNA"/>
</dbReference>
<evidence type="ECO:0000256" key="1">
    <source>
        <dbReference type="ARBA" id="ARBA00022723"/>
    </source>
</evidence>
<dbReference type="GO" id="GO:0045740">
    <property type="term" value="P:positive regulation of DNA replication"/>
    <property type="evidence" value="ECO:0007669"/>
    <property type="project" value="TreeGrafter"/>
</dbReference>
<proteinExistence type="predicted"/>
<feature type="region of interest" description="Disordered" evidence="5">
    <location>
        <begin position="223"/>
        <end position="242"/>
    </location>
</feature>
<evidence type="ECO:0000256" key="4">
    <source>
        <dbReference type="PROSITE-ProRule" id="PRU00146"/>
    </source>
</evidence>
<dbReference type="InterPro" id="IPR019787">
    <property type="entry name" value="Znf_PHD-finger"/>
</dbReference>
<name>A0A0J8B7X3_BETVV</name>
<dbReference type="InterPro" id="IPR011011">
    <property type="entry name" value="Znf_FYVE_PHD"/>
</dbReference>
<dbReference type="FunFam" id="3.30.40.100:FF:000005">
    <property type="entry name" value="uncharacterized protein LOC106759733 isoform X4"/>
    <property type="match status" value="1"/>
</dbReference>
<feature type="domain" description="PHD-type" evidence="6">
    <location>
        <begin position="243"/>
        <end position="293"/>
    </location>
</feature>
<dbReference type="InterPro" id="IPR047171">
    <property type="entry name" value="BAZ1A"/>
</dbReference>
<dbReference type="PROSITE" id="PS50016">
    <property type="entry name" value="ZF_PHD_2"/>
    <property type="match status" value="1"/>
</dbReference>
<dbReference type="PANTHER" id="PTHR46510">
    <property type="entry name" value="BROMODOMAIN ADJACENT TO ZINC FINGER DOMAIN PROTEIN 1A"/>
    <property type="match status" value="1"/>
</dbReference>
<dbReference type="AlphaFoldDB" id="A0A0J8B7X3"/>
<feature type="domain" description="CW-type" evidence="7">
    <location>
        <begin position="387"/>
        <end position="451"/>
    </location>
</feature>
<dbReference type="GO" id="GO:0006338">
    <property type="term" value="P:chromatin remodeling"/>
    <property type="evidence" value="ECO:0007669"/>
    <property type="project" value="InterPro"/>
</dbReference>
<protein>
    <recommendedName>
        <fullName evidence="10">PHD-type domain-containing protein</fullName>
    </recommendedName>
</protein>
<dbReference type="Gramene" id="KMS96043">
    <property type="protein sequence ID" value="KMS96043"/>
    <property type="gene ID" value="BVRB_002710"/>
</dbReference>
<dbReference type="Gene3D" id="3.30.40.100">
    <property type="match status" value="1"/>
</dbReference>
<dbReference type="GO" id="GO:0008270">
    <property type="term" value="F:zinc ion binding"/>
    <property type="evidence" value="ECO:0007669"/>
    <property type="project" value="UniProtKB-KW"/>
</dbReference>
<gene>
    <name evidence="8" type="ORF">BVRB_002710</name>
</gene>
<dbReference type="InterPro" id="IPR019786">
    <property type="entry name" value="Zinc_finger_PHD-type_CS"/>
</dbReference>
<organism evidence="8 9">
    <name type="scientific">Beta vulgaris subsp. vulgaris</name>
    <name type="common">Beet</name>
    <dbReference type="NCBI Taxonomy" id="3555"/>
    <lineage>
        <taxon>Eukaryota</taxon>
        <taxon>Viridiplantae</taxon>
        <taxon>Streptophyta</taxon>
        <taxon>Embryophyta</taxon>
        <taxon>Tracheophyta</taxon>
        <taxon>Spermatophyta</taxon>
        <taxon>Magnoliopsida</taxon>
        <taxon>eudicotyledons</taxon>
        <taxon>Gunneridae</taxon>
        <taxon>Pentapetalae</taxon>
        <taxon>Caryophyllales</taxon>
        <taxon>Chenopodiaceae</taxon>
        <taxon>Betoideae</taxon>
        <taxon>Beta</taxon>
    </lineage>
</organism>
<dbReference type="eggNOG" id="ENOG502QR8P">
    <property type="taxonomic scope" value="Eukaryota"/>
</dbReference>
<evidence type="ECO:0000259" key="6">
    <source>
        <dbReference type="PROSITE" id="PS50016"/>
    </source>
</evidence>
<keyword evidence="1" id="KW-0479">Metal-binding</keyword>
<dbReference type="PROSITE" id="PS01359">
    <property type="entry name" value="ZF_PHD_1"/>
    <property type="match status" value="1"/>
</dbReference>
<evidence type="ECO:0000313" key="9">
    <source>
        <dbReference type="Proteomes" id="UP000035740"/>
    </source>
</evidence>
<dbReference type="GO" id="GO:0006355">
    <property type="term" value="P:regulation of DNA-templated transcription"/>
    <property type="evidence" value="ECO:0007669"/>
    <property type="project" value="TreeGrafter"/>
</dbReference>
<dbReference type="PROSITE" id="PS51050">
    <property type="entry name" value="ZF_CW"/>
    <property type="match status" value="1"/>
</dbReference>
<feature type="region of interest" description="Disordered" evidence="5">
    <location>
        <begin position="481"/>
        <end position="503"/>
    </location>
</feature>
<dbReference type="InterPro" id="IPR001965">
    <property type="entry name" value="Znf_PHD"/>
</dbReference>
<feature type="compositionally biased region" description="Polar residues" evidence="5">
    <location>
        <begin position="492"/>
        <end position="503"/>
    </location>
</feature>
<evidence type="ECO:0008006" key="10">
    <source>
        <dbReference type="Google" id="ProtNLM"/>
    </source>
</evidence>
<dbReference type="GO" id="GO:0000228">
    <property type="term" value="C:nuclear chromosome"/>
    <property type="evidence" value="ECO:0007669"/>
    <property type="project" value="TreeGrafter"/>
</dbReference>
<dbReference type="GO" id="GO:0003677">
    <property type="term" value="F:DNA binding"/>
    <property type="evidence" value="ECO:0007669"/>
    <property type="project" value="TreeGrafter"/>
</dbReference>
<dbReference type="GO" id="GO:0031445">
    <property type="term" value="P:regulation of heterochromatin formation"/>
    <property type="evidence" value="ECO:0007669"/>
    <property type="project" value="TreeGrafter"/>
</dbReference>
<evidence type="ECO:0000313" key="8">
    <source>
        <dbReference type="EMBL" id="KMS96043.1"/>
    </source>
</evidence>
<dbReference type="InterPro" id="IPR013083">
    <property type="entry name" value="Znf_RING/FYVE/PHD"/>
</dbReference>
<dbReference type="SMART" id="SM00249">
    <property type="entry name" value="PHD"/>
    <property type="match status" value="1"/>
</dbReference>
<keyword evidence="3" id="KW-0862">Zinc</keyword>
<evidence type="ECO:0000256" key="3">
    <source>
        <dbReference type="ARBA" id="ARBA00022833"/>
    </source>
</evidence>
<dbReference type="PANTHER" id="PTHR46510:SF1">
    <property type="entry name" value="BROMODOMAIN ADJACENT TO ZINC FINGER DOMAIN PROTEIN 1A"/>
    <property type="match status" value="1"/>
</dbReference>
<evidence type="ECO:0000259" key="7">
    <source>
        <dbReference type="PROSITE" id="PS51050"/>
    </source>
</evidence>
<dbReference type="OrthoDB" id="787137at2759"/>
<sequence length="503" mass="54987">MGKAFGCGGAMSTSQGLLKSDGLGLLNHIQSCSQLSACSITSESSALNFVYQRKRRPKNPTFVAPITSPDNINFVYERRKNHKRAVTNFPAMVSTNSSPDGVCNSSIRENRVVPSCPENRGLSGQEQLLTTSETIDGCVSEERGCYVKDKMNKNFELYSVDDSCSSSLLDMGSSPLKSKIDDTDECSSSGALVVDVMENDQSQSAKGLCVSILRSHGLLSDSGLNRSGASEEEPPSCSGSSCSRTCNVCGVIGTAVDMLICDECEEAFHISCFNPSIKKLPIDDWYCQPCSKKKHNLLRERAVRKSSIIRTEKGSVTSEGDFSPIALMLKDSQPYITSVRVGKGFQAIVPEWRGPVRRGGGVVPEPMELDPSHSVSLPRPLSGKPRKAFIGNWLQCREVIVGLGDSIDGTICGKWRRAPLFEVESDNWDCFRSVLWDHVHADCSVPQELETEEVLKQLKYIEMLRPRLAAKRRKLEVCNTNGSEVPTEDASKCTSSIDAGRNS</sequence>
<dbReference type="Pfam" id="PF00628">
    <property type="entry name" value="PHD"/>
    <property type="match status" value="1"/>
</dbReference>
<dbReference type="InterPro" id="IPR011124">
    <property type="entry name" value="Znf_CW"/>
</dbReference>
<dbReference type="GO" id="GO:0008623">
    <property type="term" value="C:CHRAC"/>
    <property type="evidence" value="ECO:0007669"/>
    <property type="project" value="TreeGrafter"/>
</dbReference>
<reference evidence="8 9" key="1">
    <citation type="journal article" date="2014" name="Nature">
        <title>The genome of the recently domesticated crop plant sugar beet (Beta vulgaris).</title>
        <authorList>
            <person name="Dohm J.C."/>
            <person name="Minoche A.E."/>
            <person name="Holtgrawe D."/>
            <person name="Capella-Gutierrez S."/>
            <person name="Zakrzewski F."/>
            <person name="Tafer H."/>
            <person name="Rupp O."/>
            <person name="Sorensen T.R."/>
            <person name="Stracke R."/>
            <person name="Reinhardt R."/>
            <person name="Goesmann A."/>
            <person name="Kraft T."/>
            <person name="Schulz B."/>
            <person name="Stadler P.F."/>
            <person name="Schmidt T."/>
            <person name="Gabaldon T."/>
            <person name="Lehrach H."/>
            <person name="Weisshaar B."/>
            <person name="Himmelbauer H."/>
        </authorList>
    </citation>
    <scope>NUCLEOTIDE SEQUENCE [LARGE SCALE GENOMIC DNA]</scope>
    <source>
        <tissue evidence="8">Taproot</tissue>
    </source>
</reference>
<dbReference type="SUPFAM" id="SSF57903">
    <property type="entry name" value="FYVE/PHD zinc finger"/>
    <property type="match status" value="1"/>
</dbReference>
<evidence type="ECO:0000256" key="5">
    <source>
        <dbReference type="SAM" id="MobiDB-lite"/>
    </source>
</evidence>
<dbReference type="Proteomes" id="UP000035740">
    <property type="component" value="Unassembled WGS sequence"/>
</dbReference>
<evidence type="ECO:0000256" key="2">
    <source>
        <dbReference type="ARBA" id="ARBA00022771"/>
    </source>
</evidence>
<keyword evidence="9" id="KW-1185">Reference proteome</keyword>